<evidence type="ECO:0000313" key="2">
    <source>
        <dbReference type="Proteomes" id="UP000293874"/>
    </source>
</evidence>
<gene>
    <name evidence="1" type="ORF">EV199_1512</name>
</gene>
<evidence type="ECO:0000313" key="1">
    <source>
        <dbReference type="EMBL" id="RZS75640.1"/>
    </source>
</evidence>
<dbReference type="CDD" id="cd12105">
    <property type="entry name" value="HmuY"/>
    <property type="match status" value="1"/>
</dbReference>
<organism evidence="1 2">
    <name type="scientific">Pseudobacter ginsenosidimutans</name>
    <dbReference type="NCBI Taxonomy" id="661488"/>
    <lineage>
        <taxon>Bacteria</taxon>
        <taxon>Pseudomonadati</taxon>
        <taxon>Bacteroidota</taxon>
        <taxon>Chitinophagia</taxon>
        <taxon>Chitinophagales</taxon>
        <taxon>Chitinophagaceae</taxon>
        <taxon>Pseudobacter</taxon>
    </lineage>
</organism>
<dbReference type="EMBL" id="SGXA01000001">
    <property type="protein sequence ID" value="RZS75640.1"/>
    <property type="molecule type" value="Genomic_DNA"/>
</dbReference>
<protein>
    <recommendedName>
        <fullName evidence="3">Heme-binding HmuY-like protein</fullName>
    </recommendedName>
</protein>
<reference evidence="1 2" key="1">
    <citation type="submission" date="2019-02" db="EMBL/GenBank/DDBJ databases">
        <title>Genomic Encyclopedia of Type Strains, Phase IV (KMG-IV): sequencing the most valuable type-strain genomes for metagenomic binning, comparative biology and taxonomic classification.</title>
        <authorList>
            <person name="Goeker M."/>
        </authorList>
    </citation>
    <scope>NUCLEOTIDE SEQUENCE [LARGE SCALE GENOMIC DNA]</scope>
    <source>
        <strain evidence="1 2">DSM 18116</strain>
    </source>
</reference>
<comment type="caution">
    <text evidence="1">The sequence shown here is derived from an EMBL/GenBank/DDBJ whole genome shotgun (WGS) entry which is preliminary data.</text>
</comment>
<evidence type="ECO:0008006" key="3">
    <source>
        <dbReference type="Google" id="ProtNLM"/>
    </source>
</evidence>
<accession>A0A4Q7N3U3</accession>
<keyword evidence="2" id="KW-1185">Reference proteome</keyword>
<sequence length="237" mass="26334">MIQHMKYNICTLVYLLAGLLLMTTSCKKSNDPYNPEHTKSTLIKDLAGDTLASMGEGVEGKEQRPFYPFLFRFSDQKQVFLKTAKDSSGFLKTGDWDLCFGDIYNSLVSCNSGTLKGSPGLGGPGKGAAIVIIDKPYEQVHEAPADDIFIHEGRPGVGWDPGNGNGWFFYSLSNHLVVPVKNRTFVLKTADGKFAKLELINVYKGNPPLVVDLFWPAPYFTFRYYVQQDGSRNISTL</sequence>
<dbReference type="Proteomes" id="UP000293874">
    <property type="component" value="Unassembled WGS sequence"/>
</dbReference>
<dbReference type="RefSeq" id="WP_225979857.1">
    <property type="nucleotide sequence ID" value="NZ_CP042431.1"/>
</dbReference>
<proteinExistence type="predicted"/>
<dbReference type="InterPro" id="IPR025921">
    <property type="entry name" value="HmuY"/>
</dbReference>
<dbReference type="PROSITE" id="PS51257">
    <property type="entry name" value="PROKAR_LIPOPROTEIN"/>
    <property type="match status" value="1"/>
</dbReference>
<dbReference type="AlphaFoldDB" id="A0A4Q7N3U3"/>
<name>A0A4Q7N3U3_9BACT</name>